<feature type="domain" description="C2H2-type" evidence="7">
    <location>
        <begin position="311"/>
        <end position="338"/>
    </location>
</feature>
<evidence type="ECO:0000313" key="9">
    <source>
        <dbReference type="Proteomes" id="UP000472267"/>
    </source>
</evidence>
<dbReference type="RefSeq" id="XP_029962710.1">
    <property type="nucleotide sequence ID" value="XM_030106850.1"/>
</dbReference>
<evidence type="ECO:0000256" key="1">
    <source>
        <dbReference type="ARBA" id="ARBA00022723"/>
    </source>
</evidence>
<keyword evidence="9" id="KW-1185">Reference proteome</keyword>
<organism evidence="8 9">
    <name type="scientific">Salarias fasciatus</name>
    <name type="common">Jewelled blenny</name>
    <name type="synonym">Blennius fasciatus</name>
    <dbReference type="NCBI Taxonomy" id="181472"/>
    <lineage>
        <taxon>Eukaryota</taxon>
        <taxon>Metazoa</taxon>
        <taxon>Chordata</taxon>
        <taxon>Craniata</taxon>
        <taxon>Vertebrata</taxon>
        <taxon>Euteleostomi</taxon>
        <taxon>Actinopterygii</taxon>
        <taxon>Neopterygii</taxon>
        <taxon>Teleostei</taxon>
        <taxon>Neoteleostei</taxon>
        <taxon>Acanthomorphata</taxon>
        <taxon>Ovalentaria</taxon>
        <taxon>Blenniimorphae</taxon>
        <taxon>Blenniiformes</taxon>
        <taxon>Blennioidei</taxon>
        <taxon>Blenniidae</taxon>
        <taxon>Salariinae</taxon>
        <taxon>Salarias</taxon>
    </lineage>
</organism>
<dbReference type="Pfam" id="PF00096">
    <property type="entry name" value="zf-C2H2"/>
    <property type="match status" value="2"/>
</dbReference>
<dbReference type="Gene3D" id="3.30.160.60">
    <property type="entry name" value="Classic Zinc Finger"/>
    <property type="match status" value="4"/>
</dbReference>
<dbReference type="AlphaFoldDB" id="A0A672HXZ8"/>
<protein>
    <submittedName>
        <fullName evidence="8">Endothelial zinc finger protein induced by tumor necrosis factor alpha-like</fullName>
    </submittedName>
</protein>
<dbReference type="PANTHER" id="PTHR24379:SF121">
    <property type="entry name" value="C2H2-TYPE DOMAIN-CONTAINING PROTEIN"/>
    <property type="match status" value="1"/>
</dbReference>
<evidence type="ECO:0000313" key="8">
    <source>
        <dbReference type="Ensembl" id="ENSSFAP00005034236.1"/>
    </source>
</evidence>
<feature type="domain" description="C2H2-type" evidence="7">
    <location>
        <begin position="203"/>
        <end position="226"/>
    </location>
</feature>
<dbReference type="Ensembl" id="ENSSFAT00005035531.1">
    <property type="protein sequence ID" value="ENSSFAP00005034236.1"/>
    <property type="gene ID" value="ENSSFAG00005017397.1"/>
</dbReference>
<proteinExistence type="predicted"/>
<dbReference type="GO" id="GO:0008270">
    <property type="term" value="F:zinc ion binding"/>
    <property type="evidence" value="ECO:0007669"/>
    <property type="project" value="UniProtKB-KW"/>
</dbReference>
<dbReference type="PANTHER" id="PTHR24379">
    <property type="entry name" value="KRAB AND ZINC FINGER DOMAIN-CONTAINING"/>
    <property type="match status" value="1"/>
</dbReference>
<dbReference type="FunFam" id="3.30.160.60:FF:000446">
    <property type="entry name" value="Zinc finger protein"/>
    <property type="match status" value="1"/>
</dbReference>
<dbReference type="SUPFAM" id="SSF57667">
    <property type="entry name" value="beta-beta-alpha zinc fingers"/>
    <property type="match status" value="2"/>
</dbReference>
<evidence type="ECO:0000256" key="2">
    <source>
        <dbReference type="ARBA" id="ARBA00022737"/>
    </source>
</evidence>
<evidence type="ECO:0000256" key="5">
    <source>
        <dbReference type="PROSITE-ProRule" id="PRU00042"/>
    </source>
</evidence>
<keyword evidence="3 5" id="KW-0863">Zinc-finger</keyword>
<reference evidence="8" key="2">
    <citation type="submission" date="2025-08" db="UniProtKB">
        <authorList>
            <consortium name="Ensembl"/>
        </authorList>
    </citation>
    <scope>IDENTIFICATION</scope>
</reference>
<evidence type="ECO:0000259" key="7">
    <source>
        <dbReference type="PROSITE" id="PS50157"/>
    </source>
</evidence>
<feature type="domain" description="C2H2-type" evidence="7">
    <location>
        <begin position="284"/>
        <end position="306"/>
    </location>
</feature>
<reference evidence="8" key="3">
    <citation type="submission" date="2025-09" db="UniProtKB">
        <authorList>
            <consortium name="Ensembl"/>
        </authorList>
    </citation>
    <scope>IDENTIFICATION</scope>
</reference>
<dbReference type="PROSITE" id="PS50157">
    <property type="entry name" value="ZINC_FINGER_C2H2_2"/>
    <property type="match status" value="5"/>
</dbReference>
<dbReference type="Pfam" id="PF13912">
    <property type="entry name" value="zf-C2H2_6"/>
    <property type="match status" value="1"/>
</dbReference>
<keyword evidence="2" id="KW-0677">Repeat</keyword>
<dbReference type="GeneID" id="115399459"/>
<keyword evidence="4" id="KW-0862">Zinc</keyword>
<sequence length="411" mass="44759">MECFRDGVSSALRQLARAVLAAVRTGSPKSSLQELSPEAEQEVCAVVDSLVLDAVEKILKMLGEWLVPLRATPTAAEPDPAEPDPPCLRPAAAEPDPPGLRPTAAEPVPPGVGEEARLRSEHILVLLHQAAAVDPGCWLLELRRDAADDEDRRRSPPATEEAVPASPAPPPLVDDHEYARPPGGHAAPKGGVARITAPAAPPVRCSQCSMLFPDAERLADHRRRRHPSCSACGAVFPAVPQLRRHQASQHGLLPFACDFCPKTFDHRTHRDLHVKARHTGEKTSRCDICGKGYACGGALRAHRATHFLKAFVCDVCGKAFHHACHLTRHQLLHRGERPHRCAACGKTFRQAAHLRSHQDTHSRDKQLCSVCGKSVRRLDSHILHRHSTDRPLNGRPTGTDRPLNGRPTGTD</sequence>
<feature type="region of interest" description="Disordered" evidence="6">
    <location>
        <begin position="74"/>
        <end position="112"/>
    </location>
</feature>
<dbReference type="InterPro" id="IPR013087">
    <property type="entry name" value="Znf_C2H2_type"/>
</dbReference>
<accession>A0A672HXZ8</accession>
<keyword evidence="1" id="KW-0479">Metal-binding</keyword>
<feature type="compositionally biased region" description="Low complexity" evidence="6">
    <location>
        <begin position="156"/>
        <end position="165"/>
    </location>
</feature>
<evidence type="ECO:0000256" key="3">
    <source>
        <dbReference type="ARBA" id="ARBA00022771"/>
    </source>
</evidence>
<dbReference type="OMA" id="DHEYARP"/>
<dbReference type="Proteomes" id="UP000472267">
    <property type="component" value="Chromosome 13"/>
</dbReference>
<dbReference type="InterPro" id="IPR036236">
    <property type="entry name" value="Znf_C2H2_sf"/>
</dbReference>
<feature type="domain" description="C2H2-type" evidence="7">
    <location>
        <begin position="339"/>
        <end position="366"/>
    </location>
</feature>
<dbReference type="InParanoid" id="A0A672HXZ8"/>
<feature type="region of interest" description="Disordered" evidence="6">
    <location>
        <begin position="382"/>
        <end position="411"/>
    </location>
</feature>
<evidence type="ECO:0000256" key="6">
    <source>
        <dbReference type="SAM" id="MobiDB-lite"/>
    </source>
</evidence>
<dbReference type="PROSITE" id="PS00028">
    <property type="entry name" value="ZINC_FINGER_C2H2_1"/>
    <property type="match status" value="5"/>
</dbReference>
<reference evidence="8" key="1">
    <citation type="submission" date="2019-06" db="EMBL/GenBank/DDBJ databases">
        <authorList>
            <consortium name="Wellcome Sanger Institute Data Sharing"/>
        </authorList>
    </citation>
    <scope>NUCLEOTIDE SEQUENCE [LARGE SCALE GENOMIC DNA]</scope>
</reference>
<evidence type="ECO:0000256" key="4">
    <source>
        <dbReference type="ARBA" id="ARBA00022833"/>
    </source>
</evidence>
<feature type="domain" description="C2H2-type" evidence="7">
    <location>
        <begin position="255"/>
        <end position="283"/>
    </location>
</feature>
<name>A0A672HXZ8_SALFA</name>
<dbReference type="FunFam" id="3.30.160.60:FF:000671">
    <property type="entry name" value="Zinc finger protein 26"/>
    <property type="match status" value="1"/>
</dbReference>
<gene>
    <name evidence="8" type="primary">LOC115399459</name>
</gene>
<dbReference type="SMART" id="SM00355">
    <property type="entry name" value="ZnF_C2H2"/>
    <property type="match status" value="7"/>
</dbReference>
<feature type="region of interest" description="Disordered" evidence="6">
    <location>
        <begin position="146"/>
        <end position="192"/>
    </location>
</feature>